<gene>
    <name evidence="4" type="ORF">A2633_00440</name>
</gene>
<evidence type="ECO:0000313" key="4">
    <source>
        <dbReference type="EMBL" id="OGZ95750.1"/>
    </source>
</evidence>
<dbReference type="Pfam" id="PF00293">
    <property type="entry name" value="NUDIX"/>
    <property type="match status" value="1"/>
</dbReference>
<dbReference type="PANTHER" id="PTHR11839:SF18">
    <property type="entry name" value="NUDIX HYDROLASE DOMAIN-CONTAINING PROTEIN"/>
    <property type="match status" value="1"/>
</dbReference>
<comment type="cofactor">
    <cofactor evidence="1">
        <name>Mg(2+)</name>
        <dbReference type="ChEBI" id="CHEBI:18420"/>
    </cofactor>
</comment>
<evidence type="ECO:0000256" key="2">
    <source>
        <dbReference type="ARBA" id="ARBA00022801"/>
    </source>
</evidence>
<dbReference type="AlphaFoldDB" id="A0A1G2KBB6"/>
<feature type="domain" description="Nudix hydrolase" evidence="3">
    <location>
        <begin position="36"/>
        <end position="170"/>
    </location>
</feature>
<keyword evidence="2" id="KW-0378">Hydrolase</keyword>
<dbReference type="SUPFAM" id="SSF55811">
    <property type="entry name" value="Nudix"/>
    <property type="match status" value="1"/>
</dbReference>
<evidence type="ECO:0000256" key="1">
    <source>
        <dbReference type="ARBA" id="ARBA00001946"/>
    </source>
</evidence>
<dbReference type="GO" id="GO:0016787">
    <property type="term" value="F:hydrolase activity"/>
    <property type="evidence" value="ECO:0007669"/>
    <property type="project" value="UniProtKB-KW"/>
</dbReference>
<proteinExistence type="predicted"/>
<protein>
    <recommendedName>
        <fullName evidence="3">Nudix hydrolase domain-containing protein</fullName>
    </recommendedName>
</protein>
<reference evidence="4 5" key="1">
    <citation type="journal article" date="2016" name="Nat. Commun.">
        <title>Thousands of microbial genomes shed light on interconnected biogeochemical processes in an aquifer system.</title>
        <authorList>
            <person name="Anantharaman K."/>
            <person name="Brown C.T."/>
            <person name="Hug L.A."/>
            <person name="Sharon I."/>
            <person name="Castelle C.J."/>
            <person name="Probst A.J."/>
            <person name="Thomas B.C."/>
            <person name="Singh A."/>
            <person name="Wilkins M.J."/>
            <person name="Karaoz U."/>
            <person name="Brodie E.L."/>
            <person name="Williams K.H."/>
            <person name="Hubbard S.S."/>
            <person name="Banfield J.F."/>
        </authorList>
    </citation>
    <scope>NUCLEOTIDE SEQUENCE [LARGE SCALE GENOMIC DNA]</scope>
</reference>
<sequence>MKILKRETAYEGPYIRVINNHFITKNGKPAVWQSVERPNSKMIVIVFTLTKEREVVLVRQFRIPQNSFVIESPAGLCDKLGETYEDAARRELLEETGYRAKRLIKINEGPFNSGMSKDQAIIFFAEGAEKVAGQDLDDSEEIEVIKVPLENLVEFLTSLPEDTLADIKILGSLPILEARGLI</sequence>
<name>A0A1G2KBB6_9BACT</name>
<comment type="caution">
    <text evidence="4">The sequence shown here is derived from an EMBL/GenBank/DDBJ whole genome shotgun (WGS) entry which is preliminary data.</text>
</comment>
<dbReference type="PANTHER" id="PTHR11839">
    <property type="entry name" value="UDP/ADP-SUGAR PYROPHOSPHATASE"/>
    <property type="match status" value="1"/>
</dbReference>
<dbReference type="GO" id="GO:0006753">
    <property type="term" value="P:nucleoside phosphate metabolic process"/>
    <property type="evidence" value="ECO:0007669"/>
    <property type="project" value="TreeGrafter"/>
</dbReference>
<organism evidence="4 5">
    <name type="scientific">Candidatus Sungbacteria bacterium RIFCSPHIGHO2_01_FULL_47_32</name>
    <dbReference type="NCBI Taxonomy" id="1802264"/>
    <lineage>
        <taxon>Bacteria</taxon>
        <taxon>Candidatus Sungiibacteriota</taxon>
    </lineage>
</organism>
<dbReference type="EMBL" id="MHQC01000005">
    <property type="protein sequence ID" value="OGZ95750.1"/>
    <property type="molecule type" value="Genomic_DNA"/>
</dbReference>
<evidence type="ECO:0000313" key="5">
    <source>
        <dbReference type="Proteomes" id="UP000177152"/>
    </source>
</evidence>
<dbReference type="InterPro" id="IPR015797">
    <property type="entry name" value="NUDIX_hydrolase-like_dom_sf"/>
</dbReference>
<dbReference type="GO" id="GO:0019693">
    <property type="term" value="P:ribose phosphate metabolic process"/>
    <property type="evidence" value="ECO:0007669"/>
    <property type="project" value="TreeGrafter"/>
</dbReference>
<dbReference type="Gene3D" id="3.90.79.10">
    <property type="entry name" value="Nucleoside Triphosphate Pyrophosphohydrolase"/>
    <property type="match status" value="1"/>
</dbReference>
<dbReference type="InterPro" id="IPR000086">
    <property type="entry name" value="NUDIX_hydrolase_dom"/>
</dbReference>
<evidence type="ECO:0000259" key="3">
    <source>
        <dbReference type="PROSITE" id="PS51462"/>
    </source>
</evidence>
<dbReference type="CDD" id="cd03424">
    <property type="entry name" value="NUDIX_ADPRase_Nudt5_UGPPase_Nudt14"/>
    <property type="match status" value="1"/>
</dbReference>
<dbReference type="PROSITE" id="PS51462">
    <property type="entry name" value="NUDIX"/>
    <property type="match status" value="1"/>
</dbReference>
<dbReference type="Proteomes" id="UP000177152">
    <property type="component" value="Unassembled WGS sequence"/>
</dbReference>
<accession>A0A1G2KBB6</accession>